<accession>A0A1F4V230</accession>
<dbReference type="AlphaFoldDB" id="A0A1F4V230"/>
<dbReference type="InterPro" id="IPR030688">
    <property type="entry name" value="MeTrfase_MtrA/MtxA"/>
</dbReference>
<organism evidence="5 6">
    <name type="scientific">candidate division WWE3 bacterium RIFCSPLOWO2_01_FULL_39_13</name>
    <dbReference type="NCBI Taxonomy" id="1802624"/>
    <lineage>
        <taxon>Bacteria</taxon>
        <taxon>Katanobacteria</taxon>
    </lineage>
</organism>
<feature type="domain" description="Thymidylate synthase/dCMP hydroxymethylase" evidence="3">
    <location>
        <begin position="272"/>
        <end position="424"/>
    </location>
</feature>
<reference evidence="5 6" key="1">
    <citation type="journal article" date="2016" name="Nat. Commun.">
        <title>Thousands of microbial genomes shed light on interconnected biogeochemical processes in an aquifer system.</title>
        <authorList>
            <person name="Anantharaman K."/>
            <person name="Brown C.T."/>
            <person name="Hug L.A."/>
            <person name="Sharon I."/>
            <person name="Castelle C.J."/>
            <person name="Probst A.J."/>
            <person name="Thomas B.C."/>
            <person name="Singh A."/>
            <person name="Wilkins M.J."/>
            <person name="Karaoz U."/>
            <person name="Brodie E.L."/>
            <person name="Williams K.H."/>
            <person name="Hubbard S.S."/>
            <person name="Banfield J.F."/>
        </authorList>
    </citation>
    <scope>NUCLEOTIDE SEQUENCE [LARGE SCALE GENOMIC DNA]</scope>
</reference>
<dbReference type="Pfam" id="PF04208">
    <property type="entry name" value="MtrA"/>
    <property type="match status" value="1"/>
</dbReference>
<sequence length="528" mass="60526">MDWPVYFKDRLILSNLKSDTAVVTLWTPMETVQKLVPPDAYSIMGQLYTKKGINYILRNILANPFISKVILAGSDLMDSGEAFLAFIKNGVDADYKVIGDDTAHIEPEIKKEALDDFRRRVMLEDLRGAQNLHKIADILSRNKRVEDKDPKLWRKPEMFPDPPVPEILSYPSEFDLVKIRRPTIAEAYVSVLKHVDRFGLESKPVINYVSSSSSKMKELLNLSVVVTDEDPENWHLPDYLPFKKKDLDRYFDGFFNWDRGTEDYTYGERLFSYAKDEMESLKKIYPWLKIGRFKKYFPHGGINQAEISIVRKLKSFPYDKGAIALLGNPFTDVFPQRPPKKIPCLFLIQCQIYLGKLNLTAYFRSNDMYGAWPLNAFALRKLQKNIADELEVKIGPLITISNMAHIYEHDFASVKTLVSEHDSPSCEWDPRGNFVIEVKGTKIMVRLISPDGNKELGSWGIDGTIPKAARELSFLIEKDLAISAIGNAIYLGRQLERAETAVKLSLDFKQDSSLDFDRKVKQHDDKHV</sequence>
<dbReference type="Gene3D" id="3.30.572.10">
    <property type="entry name" value="Thymidylate synthase/dCMP hydroxymethylase domain"/>
    <property type="match status" value="1"/>
</dbReference>
<dbReference type="GO" id="GO:0004799">
    <property type="term" value="F:thymidylate synthase activity"/>
    <property type="evidence" value="ECO:0007669"/>
    <property type="project" value="TreeGrafter"/>
</dbReference>
<dbReference type="STRING" id="1802624.A2982_04025"/>
<dbReference type="GO" id="GO:0032259">
    <property type="term" value="P:methylation"/>
    <property type="evidence" value="ECO:0007669"/>
    <property type="project" value="UniProtKB-KW"/>
</dbReference>
<gene>
    <name evidence="5" type="ORF">A2982_04025</name>
</gene>
<dbReference type="EMBL" id="MEVH01000027">
    <property type="protein sequence ID" value="OGC51241.1"/>
    <property type="molecule type" value="Genomic_DNA"/>
</dbReference>
<proteinExistence type="predicted"/>
<dbReference type="PANTHER" id="PTHR11548">
    <property type="entry name" value="THYMIDYLATE SYNTHASE 1"/>
    <property type="match status" value="1"/>
</dbReference>
<dbReference type="InterPro" id="IPR036926">
    <property type="entry name" value="Thymidate_synth/dCMP_Mease_sf"/>
</dbReference>
<evidence type="ECO:0000313" key="6">
    <source>
        <dbReference type="Proteomes" id="UP000178771"/>
    </source>
</evidence>
<dbReference type="GO" id="GO:0005829">
    <property type="term" value="C:cytosol"/>
    <property type="evidence" value="ECO:0007669"/>
    <property type="project" value="TreeGrafter"/>
</dbReference>
<evidence type="ECO:0000256" key="1">
    <source>
        <dbReference type="ARBA" id="ARBA00022603"/>
    </source>
</evidence>
<evidence type="ECO:0000256" key="2">
    <source>
        <dbReference type="ARBA" id="ARBA00022679"/>
    </source>
</evidence>
<protein>
    <submittedName>
        <fullName evidence="5">Uncharacterized protein</fullName>
    </submittedName>
</protein>
<evidence type="ECO:0000313" key="5">
    <source>
        <dbReference type="EMBL" id="OGC51241.1"/>
    </source>
</evidence>
<dbReference type="PANTHER" id="PTHR11548:SF1">
    <property type="entry name" value="THYMIDYLATE SYNTHASE 1"/>
    <property type="match status" value="1"/>
</dbReference>
<dbReference type="GO" id="GO:0006231">
    <property type="term" value="P:dTMP biosynthetic process"/>
    <property type="evidence" value="ECO:0007669"/>
    <property type="project" value="TreeGrafter"/>
</dbReference>
<dbReference type="SUPFAM" id="SSF55831">
    <property type="entry name" value="Thymidylate synthase/dCMP hydroxymethylase"/>
    <property type="match status" value="1"/>
</dbReference>
<evidence type="ECO:0000259" key="3">
    <source>
        <dbReference type="Pfam" id="PF00303"/>
    </source>
</evidence>
<keyword evidence="2" id="KW-0808">Transferase</keyword>
<dbReference type="Pfam" id="PF00303">
    <property type="entry name" value="Thymidylat_synt"/>
    <property type="match status" value="1"/>
</dbReference>
<keyword evidence="1" id="KW-0489">Methyltransferase</keyword>
<comment type="caution">
    <text evidence="5">The sequence shown here is derived from an EMBL/GenBank/DDBJ whole genome shotgun (WGS) entry which is preliminary data.</text>
</comment>
<dbReference type="InterPro" id="IPR045097">
    <property type="entry name" value="Thymidate_synth/dCMP_Mease"/>
</dbReference>
<dbReference type="Pfam" id="PF14251">
    <property type="entry name" value="PterinBD-DUF4346"/>
    <property type="match status" value="1"/>
</dbReference>
<dbReference type="Proteomes" id="UP000178771">
    <property type="component" value="Unassembled WGS sequence"/>
</dbReference>
<dbReference type="InterPro" id="IPR025595">
    <property type="entry name" value="PterinBD-DUF4346"/>
</dbReference>
<name>A0A1F4V230_UNCKA</name>
<dbReference type="InterPro" id="IPR023451">
    <property type="entry name" value="Thymidate_synth/dCMP_Mease_dom"/>
</dbReference>
<evidence type="ECO:0000259" key="4">
    <source>
        <dbReference type="Pfam" id="PF14251"/>
    </source>
</evidence>
<feature type="domain" description="DUF4346" evidence="4">
    <location>
        <begin position="429"/>
        <end position="511"/>
    </location>
</feature>